<evidence type="ECO:0000313" key="2">
    <source>
        <dbReference type="EMBL" id="GMT30392.1"/>
    </source>
</evidence>
<dbReference type="EMBL" id="BTSY01000005">
    <property type="protein sequence ID" value="GMT30392.1"/>
    <property type="molecule type" value="Genomic_DNA"/>
</dbReference>
<feature type="non-terminal residue" evidence="2">
    <location>
        <position position="278"/>
    </location>
</feature>
<evidence type="ECO:0000256" key="1">
    <source>
        <dbReference type="SAM" id="MobiDB-lite"/>
    </source>
</evidence>
<accession>A0AAV5WH83</accession>
<organism evidence="2 3">
    <name type="scientific">Pristionchus fissidentatus</name>
    <dbReference type="NCBI Taxonomy" id="1538716"/>
    <lineage>
        <taxon>Eukaryota</taxon>
        <taxon>Metazoa</taxon>
        <taxon>Ecdysozoa</taxon>
        <taxon>Nematoda</taxon>
        <taxon>Chromadorea</taxon>
        <taxon>Rhabditida</taxon>
        <taxon>Rhabditina</taxon>
        <taxon>Diplogasteromorpha</taxon>
        <taxon>Diplogasteroidea</taxon>
        <taxon>Neodiplogasteridae</taxon>
        <taxon>Pristionchus</taxon>
    </lineage>
</organism>
<dbReference type="Proteomes" id="UP001432322">
    <property type="component" value="Unassembled WGS sequence"/>
</dbReference>
<sequence length="278" mass="29289">TASTTVSSSSSTVSSVSSSIPSSPTVTSASAATVIAATSVASSSPSASSVSSPVSVAATSAAAPTAREVSCGRRAVAVQPPSQIGRDRLEMHEVAEGALKAAAQLVLSAARLTEVRHGRQFRVYRLAVEPSVRVEIRDGLVGARLVHELDVHVADHVLANVVAHVHLLDLSVLVVELGEDLVEEVVKVLLLLAVLLAHTIERVRHSRVDDGVPVEVLEQDRLRERRHVVRTGAFAAVSACADLEVERAIDLILLRSINGGEILGSREEILSTGHLNYI</sequence>
<feature type="non-terminal residue" evidence="2">
    <location>
        <position position="1"/>
    </location>
</feature>
<dbReference type="AlphaFoldDB" id="A0AAV5WH83"/>
<feature type="region of interest" description="Disordered" evidence="1">
    <location>
        <begin position="1"/>
        <end position="26"/>
    </location>
</feature>
<evidence type="ECO:0000313" key="3">
    <source>
        <dbReference type="Proteomes" id="UP001432322"/>
    </source>
</evidence>
<proteinExistence type="predicted"/>
<comment type="caution">
    <text evidence="2">The sequence shown here is derived from an EMBL/GenBank/DDBJ whole genome shotgun (WGS) entry which is preliminary data.</text>
</comment>
<name>A0AAV5WH83_9BILA</name>
<gene>
    <name evidence="2" type="ORF">PFISCL1PPCAC_21689</name>
</gene>
<keyword evidence="3" id="KW-1185">Reference proteome</keyword>
<protein>
    <submittedName>
        <fullName evidence="2">Uncharacterized protein</fullName>
    </submittedName>
</protein>
<reference evidence="2" key="1">
    <citation type="submission" date="2023-10" db="EMBL/GenBank/DDBJ databases">
        <title>Genome assembly of Pristionchus species.</title>
        <authorList>
            <person name="Yoshida K."/>
            <person name="Sommer R.J."/>
        </authorList>
    </citation>
    <scope>NUCLEOTIDE SEQUENCE</scope>
    <source>
        <strain evidence="2">RS5133</strain>
    </source>
</reference>